<gene>
    <name evidence="2" type="ORF">DC3_52240</name>
</gene>
<protein>
    <recommendedName>
        <fullName evidence="4">Yip1 domain-containing protein</fullName>
    </recommendedName>
</protein>
<dbReference type="Proteomes" id="UP000321306">
    <property type="component" value="Unassembled WGS sequence"/>
</dbReference>
<feature type="transmembrane region" description="Helical" evidence="1">
    <location>
        <begin position="124"/>
        <end position="144"/>
    </location>
</feature>
<evidence type="ECO:0008006" key="4">
    <source>
        <dbReference type="Google" id="ProtNLM"/>
    </source>
</evidence>
<feature type="transmembrane region" description="Helical" evidence="1">
    <location>
        <begin position="93"/>
        <end position="118"/>
    </location>
</feature>
<accession>A0A511N9T1</accession>
<dbReference type="RefSeq" id="WP_146890412.1">
    <property type="nucleotide sequence ID" value="NZ_BJXB01000038.1"/>
</dbReference>
<proteinExistence type="predicted"/>
<keyword evidence="1" id="KW-0472">Membrane</keyword>
<dbReference type="EMBL" id="BJXB01000038">
    <property type="protein sequence ID" value="GEM49589.1"/>
    <property type="molecule type" value="Genomic_DNA"/>
</dbReference>
<dbReference type="AlphaFoldDB" id="A0A511N9T1"/>
<sequence length="175" mass="19385">MATLTEMFSQSVQVIRVPTETNFNRFEDEGNFASAMVFMGGAMLAFTAAGFYFSGSTGAVQHLLIALVYYFGFWGLAFLLGRPMGGEATWHELAYTHALFMAPMLLGFTISSVAFFSFGYLQVASMYLTFVFLGISLYYSVRCIQGTMNFYDPVKVLALIAGLLITSVVVYQLYV</sequence>
<reference evidence="2 3" key="1">
    <citation type="submission" date="2019-07" db="EMBL/GenBank/DDBJ databases">
        <title>Whole genome shotgun sequence of Deinococcus cellulosilyticus NBRC 106333.</title>
        <authorList>
            <person name="Hosoyama A."/>
            <person name="Uohara A."/>
            <person name="Ohji S."/>
            <person name="Ichikawa N."/>
        </authorList>
    </citation>
    <scope>NUCLEOTIDE SEQUENCE [LARGE SCALE GENOMIC DNA]</scope>
    <source>
        <strain evidence="2 3">NBRC 106333</strain>
    </source>
</reference>
<evidence type="ECO:0000313" key="3">
    <source>
        <dbReference type="Proteomes" id="UP000321306"/>
    </source>
</evidence>
<organism evidence="2 3">
    <name type="scientific">Deinococcus cellulosilyticus (strain DSM 18568 / NBRC 106333 / KACC 11606 / 5516J-15)</name>
    <dbReference type="NCBI Taxonomy" id="1223518"/>
    <lineage>
        <taxon>Bacteria</taxon>
        <taxon>Thermotogati</taxon>
        <taxon>Deinococcota</taxon>
        <taxon>Deinococci</taxon>
        <taxon>Deinococcales</taxon>
        <taxon>Deinococcaceae</taxon>
        <taxon>Deinococcus</taxon>
    </lineage>
</organism>
<comment type="caution">
    <text evidence="2">The sequence shown here is derived from an EMBL/GenBank/DDBJ whole genome shotgun (WGS) entry which is preliminary data.</text>
</comment>
<evidence type="ECO:0000313" key="2">
    <source>
        <dbReference type="EMBL" id="GEM49589.1"/>
    </source>
</evidence>
<feature type="transmembrane region" description="Helical" evidence="1">
    <location>
        <begin position="59"/>
        <end position="81"/>
    </location>
</feature>
<keyword evidence="1" id="KW-0812">Transmembrane</keyword>
<dbReference type="OrthoDB" id="67057at2"/>
<keyword evidence="3" id="KW-1185">Reference proteome</keyword>
<feature type="transmembrane region" description="Helical" evidence="1">
    <location>
        <begin position="32"/>
        <end position="53"/>
    </location>
</feature>
<keyword evidence="1" id="KW-1133">Transmembrane helix</keyword>
<evidence type="ECO:0000256" key="1">
    <source>
        <dbReference type="SAM" id="Phobius"/>
    </source>
</evidence>
<feature type="transmembrane region" description="Helical" evidence="1">
    <location>
        <begin position="156"/>
        <end position="174"/>
    </location>
</feature>
<name>A0A511N9T1_DEIC1</name>